<evidence type="ECO:0000256" key="3">
    <source>
        <dbReference type="ARBA" id="ARBA00023163"/>
    </source>
</evidence>
<evidence type="ECO:0000259" key="4">
    <source>
        <dbReference type="PROSITE" id="PS01124"/>
    </source>
</evidence>
<evidence type="ECO:0000313" key="5">
    <source>
        <dbReference type="EMBL" id="NGX99659.1"/>
    </source>
</evidence>
<feature type="domain" description="HTH araC/xylS-type" evidence="4">
    <location>
        <begin position="224"/>
        <end position="324"/>
    </location>
</feature>
<gene>
    <name evidence="5" type="ORF">G4V63_32070</name>
</gene>
<dbReference type="PANTHER" id="PTHR46796:SF12">
    <property type="entry name" value="HTH-TYPE DNA-BINDING TRANSCRIPTIONAL ACTIVATOR EUTR"/>
    <property type="match status" value="1"/>
</dbReference>
<dbReference type="AlphaFoldDB" id="A0A7C9RKL5"/>
<dbReference type="Pfam" id="PF12833">
    <property type="entry name" value="HTH_18"/>
    <property type="match status" value="1"/>
</dbReference>
<name>A0A7C9RKL5_9BRAD</name>
<dbReference type="EMBL" id="JAAMRR010001643">
    <property type="protein sequence ID" value="NGX99659.1"/>
    <property type="molecule type" value="Genomic_DNA"/>
</dbReference>
<dbReference type="Pfam" id="PF14525">
    <property type="entry name" value="AraC_binding_2"/>
    <property type="match status" value="1"/>
</dbReference>
<keyword evidence="6" id="KW-1185">Reference proteome</keyword>
<protein>
    <submittedName>
        <fullName evidence="5">AraC family transcriptional regulator</fullName>
    </submittedName>
</protein>
<dbReference type="InterPro" id="IPR050204">
    <property type="entry name" value="AraC_XylS_family_regulators"/>
</dbReference>
<dbReference type="GO" id="GO:0043565">
    <property type="term" value="F:sequence-specific DNA binding"/>
    <property type="evidence" value="ECO:0007669"/>
    <property type="project" value="InterPro"/>
</dbReference>
<comment type="caution">
    <text evidence="5">The sequence shown here is derived from an EMBL/GenBank/DDBJ whole genome shotgun (WGS) entry which is preliminary data.</text>
</comment>
<sequence>MSIAGQISPLQKFPVVSTRNPEEMAHTLKTVYGAVRFDLITKTNFEARANFVQLPMVSLGFCAYGSEVAVDFPEAEYARQQISLRGTALTSIGGKAVGTDGGKSCITSPGQSATLVFGEGYEQLVLRISKQGMIQKLRAILGAEPAGALRFEDTSARGSPDTQNLLSAVSFLAQQLDSTSVELSPLVQHELEQVVVVAFLCANRHTFSHLLERGGKDAAPWTVRQVEAYIEANWDQPIRIEDLSAMTGVGARAIFAAFNRSRGYTPMAFAKSVRLKHARAQLSRPDEHTSVTAVAFRCGFSNLGHFARDYGKAFGERPSETLLRSRRSQQ</sequence>
<dbReference type="SMART" id="SM00342">
    <property type="entry name" value="HTH_ARAC"/>
    <property type="match status" value="1"/>
</dbReference>
<accession>A0A7C9RKL5</accession>
<dbReference type="InterPro" id="IPR009057">
    <property type="entry name" value="Homeodomain-like_sf"/>
</dbReference>
<dbReference type="Gene3D" id="1.10.10.60">
    <property type="entry name" value="Homeodomain-like"/>
    <property type="match status" value="1"/>
</dbReference>
<dbReference type="SUPFAM" id="SSF46689">
    <property type="entry name" value="Homeodomain-like"/>
    <property type="match status" value="2"/>
</dbReference>
<keyword evidence="3" id="KW-0804">Transcription</keyword>
<dbReference type="PROSITE" id="PS01124">
    <property type="entry name" value="HTH_ARAC_FAMILY_2"/>
    <property type="match status" value="1"/>
</dbReference>
<dbReference type="InterPro" id="IPR018060">
    <property type="entry name" value="HTH_AraC"/>
</dbReference>
<proteinExistence type="predicted"/>
<evidence type="ECO:0000256" key="2">
    <source>
        <dbReference type="ARBA" id="ARBA00023125"/>
    </source>
</evidence>
<dbReference type="Proteomes" id="UP000480266">
    <property type="component" value="Unassembled WGS sequence"/>
</dbReference>
<keyword evidence="2" id="KW-0238">DNA-binding</keyword>
<evidence type="ECO:0000313" key="6">
    <source>
        <dbReference type="Proteomes" id="UP000480266"/>
    </source>
</evidence>
<reference evidence="5" key="1">
    <citation type="submission" date="2020-02" db="EMBL/GenBank/DDBJ databases">
        <title>Draft genome sequence of Candidatus Afipia apatlaquensis IBT-C3, a potential strain for decolorization of textile dyes.</title>
        <authorList>
            <person name="Sanchez-Reyes A."/>
            <person name="Breton-Deval L."/>
            <person name="Mangelson H."/>
            <person name="Sanchez-Flores A."/>
        </authorList>
    </citation>
    <scope>NUCLEOTIDE SEQUENCE [LARGE SCALE GENOMIC DNA]</scope>
    <source>
        <strain evidence="5">IBT-C3</strain>
    </source>
</reference>
<dbReference type="PANTHER" id="PTHR46796">
    <property type="entry name" value="HTH-TYPE TRANSCRIPTIONAL ACTIVATOR RHAS-RELATED"/>
    <property type="match status" value="1"/>
</dbReference>
<evidence type="ECO:0000256" key="1">
    <source>
        <dbReference type="ARBA" id="ARBA00023015"/>
    </source>
</evidence>
<organism evidence="5 6">
    <name type="scientific">Candidatus Afipia apatlaquensis</name>
    <dbReference type="NCBI Taxonomy" id="2712852"/>
    <lineage>
        <taxon>Bacteria</taxon>
        <taxon>Pseudomonadati</taxon>
        <taxon>Pseudomonadota</taxon>
        <taxon>Alphaproteobacteria</taxon>
        <taxon>Hyphomicrobiales</taxon>
        <taxon>Nitrobacteraceae</taxon>
        <taxon>Afipia</taxon>
    </lineage>
</organism>
<keyword evidence="1" id="KW-0805">Transcription regulation</keyword>
<dbReference type="InterPro" id="IPR035418">
    <property type="entry name" value="AraC-bd_2"/>
</dbReference>
<dbReference type="GO" id="GO:0003700">
    <property type="term" value="F:DNA-binding transcription factor activity"/>
    <property type="evidence" value="ECO:0007669"/>
    <property type="project" value="InterPro"/>
</dbReference>